<feature type="compositionally biased region" description="Low complexity" evidence="2">
    <location>
        <begin position="306"/>
        <end position="318"/>
    </location>
</feature>
<dbReference type="Gene3D" id="2.30.29.30">
    <property type="entry name" value="Pleckstrin-homology domain (PH domain)/Phosphotyrosine-binding domain (PTB)"/>
    <property type="match status" value="1"/>
</dbReference>
<feature type="coiled-coil region" evidence="1">
    <location>
        <begin position="240"/>
        <end position="274"/>
    </location>
</feature>
<dbReference type="SUPFAM" id="SSF55753">
    <property type="entry name" value="Actin depolymerizing proteins"/>
    <property type="match status" value="1"/>
</dbReference>
<evidence type="ECO:0000259" key="3">
    <source>
        <dbReference type="PROSITE" id="PS50003"/>
    </source>
</evidence>
<dbReference type="InterPro" id="IPR011993">
    <property type="entry name" value="PH-like_dom_sf"/>
</dbReference>
<evidence type="ECO:0000313" key="5">
    <source>
        <dbReference type="EMBL" id="ORE18800.1"/>
    </source>
</evidence>
<dbReference type="GO" id="GO:0005884">
    <property type="term" value="C:actin filament"/>
    <property type="evidence" value="ECO:0007669"/>
    <property type="project" value="TreeGrafter"/>
</dbReference>
<reference evidence="5 6" key="1">
    <citation type="journal article" date="2016" name="Proc. Natl. Acad. Sci. U.S.A.">
        <title>Lipid metabolic changes in an early divergent fungus govern the establishment of a mutualistic symbiosis with endobacteria.</title>
        <authorList>
            <person name="Lastovetsky O.A."/>
            <person name="Gaspar M.L."/>
            <person name="Mondo S.J."/>
            <person name="LaButti K.M."/>
            <person name="Sandor L."/>
            <person name="Grigoriev I.V."/>
            <person name="Henry S.A."/>
            <person name="Pawlowska T.E."/>
        </authorList>
    </citation>
    <scope>NUCLEOTIDE SEQUENCE [LARGE SCALE GENOMIC DNA]</scope>
    <source>
        <strain evidence="5 6">ATCC 11559</strain>
    </source>
</reference>
<dbReference type="InterPro" id="IPR001849">
    <property type="entry name" value="PH_domain"/>
</dbReference>
<evidence type="ECO:0008006" key="7">
    <source>
        <dbReference type="Google" id="ProtNLM"/>
    </source>
</evidence>
<sequence length="463" mass="52485">MCDVSDPRILNAYYSITEDEPTDWLLLGYKDSRNVITLYASGCNGLSEFRQHLTNEILFGFVRIEDKFILITYVPDSVSGVRRARALVHSRSVASVCELSHAQITASSLSDLSDSNIRTRLKLGENQVPNRPRPAKRSSVVSTTTRRRKSAQSIPSPSPTPPPILPVSDKRTPLIINTSTTTEEPESYATPSTPTSVASFSDTTTVIDCNSSISSSKDYYERIKAEEDAALELHFQTQLLKKRELEEARFKQTLKEQEERRAQQNKRIEEERKKTHMEFQLKQKQLAEEREKTNLLKRPSRVFDHNSNNNNNNDNNSNVASTIGHTNNNSTIKKINSYDATNNNTTITTKTNTITTETKKAIVLMSGFVSVQTRNSPFWRRRYFEIESTNKTIMFYKDELSTKTPISTINLLHVTRLAPANEDEDTFVPNSFVIDTQSDDSFQILADDRNTGKKILSTLQALK</sequence>
<dbReference type="OMA" id="MCNINDP"/>
<accession>A0A1X0S3B7</accession>
<evidence type="ECO:0000256" key="2">
    <source>
        <dbReference type="SAM" id="MobiDB-lite"/>
    </source>
</evidence>
<feature type="compositionally biased region" description="Pro residues" evidence="2">
    <location>
        <begin position="156"/>
        <end position="165"/>
    </location>
</feature>
<dbReference type="EMBL" id="KV921322">
    <property type="protein sequence ID" value="ORE18800.1"/>
    <property type="molecule type" value="Genomic_DNA"/>
</dbReference>
<feature type="domain" description="PH" evidence="3">
    <location>
        <begin position="362"/>
        <end position="463"/>
    </location>
</feature>
<feature type="domain" description="ADF-H" evidence="4">
    <location>
        <begin position="1"/>
        <end position="122"/>
    </location>
</feature>
<dbReference type="VEuPathDB" id="FungiDB:BCV72DRAFT_110985"/>
<evidence type="ECO:0000256" key="1">
    <source>
        <dbReference type="SAM" id="Coils"/>
    </source>
</evidence>
<dbReference type="GO" id="GO:0051015">
    <property type="term" value="F:actin filament binding"/>
    <property type="evidence" value="ECO:0007669"/>
    <property type="project" value="TreeGrafter"/>
</dbReference>
<organism evidence="5 6">
    <name type="scientific">Rhizopus microsporus</name>
    <dbReference type="NCBI Taxonomy" id="58291"/>
    <lineage>
        <taxon>Eukaryota</taxon>
        <taxon>Fungi</taxon>
        <taxon>Fungi incertae sedis</taxon>
        <taxon>Mucoromycota</taxon>
        <taxon>Mucoromycotina</taxon>
        <taxon>Mucoromycetes</taxon>
        <taxon>Mucorales</taxon>
        <taxon>Mucorineae</taxon>
        <taxon>Rhizopodaceae</taxon>
        <taxon>Rhizopus</taxon>
    </lineage>
</organism>
<dbReference type="SUPFAM" id="SSF50729">
    <property type="entry name" value="PH domain-like"/>
    <property type="match status" value="1"/>
</dbReference>
<name>A0A1X0S3B7_RHIZD</name>
<dbReference type="GO" id="GO:0030864">
    <property type="term" value="C:cortical actin cytoskeleton"/>
    <property type="evidence" value="ECO:0007669"/>
    <property type="project" value="TreeGrafter"/>
</dbReference>
<protein>
    <recommendedName>
        <fullName evidence="7">PH domain-like protein</fullName>
    </recommendedName>
</protein>
<dbReference type="PROSITE" id="PS50003">
    <property type="entry name" value="PH_DOMAIN"/>
    <property type="match status" value="1"/>
</dbReference>
<feature type="region of interest" description="Disordered" evidence="2">
    <location>
        <begin position="301"/>
        <end position="325"/>
    </location>
</feature>
<proteinExistence type="predicted"/>
<dbReference type="Proteomes" id="UP000242381">
    <property type="component" value="Unassembled WGS sequence"/>
</dbReference>
<feature type="region of interest" description="Disordered" evidence="2">
    <location>
        <begin position="124"/>
        <end position="170"/>
    </location>
</feature>
<dbReference type="AlphaFoldDB" id="A0A1X0S3B7"/>
<evidence type="ECO:0000313" key="6">
    <source>
        <dbReference type="Proteomes" id="UP000242381"/>
    </source>
</evidence>
<dbReference type="Gene3D" id="3.40.20.10">
    <property type="entry name" value="Severin"/>
    <property type="match status" value="1"/>
</dbReference>
<keyword evidence="1" id="KW-0175">Coiled coil</keyword>
<dbReference type="PROSITE" id="PS51263">
    <property type="entry name" value="ADF_H"/>
    <property type="match status" value="1"/>
</dbReference>
<gene>
    <name evidence="5" type="ORF">BCV71DRAFT_249240</name>
</gene>
<dbReference type="GO" id="GO:0030833">
    <property type="term" value="P:regulation of actin filament polymerization"/>
    <property type="evidence" value="ECO:0007669"/>
    <property type="project" value="TreeGrafter"/>
</dbReference>
<evidence type="ECO:0000259" key="4">
    <source>
        <dbReference type="PROSITE" id="PS51263"/>
    </source>
</evidence>
<dbReference type="SMART" id="SM00102">
    <property type="entry name" value="ADF"/>
    <property type="match status" value="1"/>
</dbReference>
<dbReference type="PANTHER" id="PTHR10829:SF25">
    <property type="entry name" value="DREBRIN-LIKE PROTEIN"/>
    <property type="match status" value="1"/>
</dbReference>
<dbReference type="InterPro" id="IPR002108">
    <property type="entry name" value="ADF-H"/>
</dbReference>
<dbReference type="CDD" id="cd00821">
    <property type="entry name" value="PH"/>
    <property type="match status" value="1"/>
</dbReference>
<dbReference type="Pfam" id="PF00241">
    <property type="entry name" value="Cofilin_ADF"/>
    <property type="match status" value="1"/>
</dbReference>
<dbReference type="InterPro" id="IPR029006">
    <property type="entry name" value="ADF-H/Gelsolin-like_dom_sf"/>
</dbReference>
<dbReference type="PANTHER" id="PTHR10829">
    <property type="entry name" value="CORTACTIN AND DREBRIN"/>
    <property type="match status" value="1"/>
</dbReference>